<reference evidence="1" key="1">
    <citation type="journal article" date="2011" name="Environ. Microbiol.">
        <title>Time-series analyses of Monterey Bay coastal microbial picoplankton using a 'genome proxy' microarray.</title>
        <authorList>
            <person name="Rich V.I."/>
            <person name="Pham V.D."/>
            <person name="Eppley J."/>
            <person name="Shi Y."/>
            <person name="DeLong E.F."/>
        </authorList>
    </citation>
    <scope>NUCLEOTIDE SEQUENCE</scope>
</reference>
<proteinExistence type="predicted"/>
<organism evidence="1">
    <name type="scientific">uncultured gamma proteobacterium HF0010_01E20</name>
    <dbReference type="NCBI Taxonomy" id="710977"/>
    <lineage>
        <taxon>Bacteria</taxon>
        <taxon>Pseudomonadati</taxon>
        <taxon>Pseudomonadota</taxon>
        <taxon>Gammaproteobacteria</taxon>
        <taxon>environmental samples</taxon>
    </lineage>
</organism>
<dbReference type="EMBL" id="GU474841">
    <property type="protein sequence ID" value="ADI16564.1"/>
    <property type="molecule type" value="Genomic_DNA"/>
</dbReference>
<sequence>MIELTIQPRRASSPHKISANIKTKRRTTMVVCVVSWLLGQTTRRTSVRDSFSNAHMALPRSVCSATNIAAAAIAKSPITRTSNISSW</sequence>
<name>E0XQ73_9GAMM</name>
<accession>E0XQ73</accession>
<dbReference type="AlphaFoldDB" id="E0XQ73"/>
<evidence type="ECO:0000313" key="1">
    <source>
        <dbReference type="EMBL" id="ADI16564.1"/>
    </source>
</evidence>
<protein>
    <submittedName>
        <fullName evidence="1">Uncharacterized protein</fullName>
    </submittedName>
</protein>